<dbReference type="Gene3D" id="3.30.1060.10">
    <property type="entry name" value="Peptide methionine sulphoxide reductase MsrA"/>
    <property type="match status" value="1"/>
</dbReference>
<comment type="similarity">
    <text evidence="1">Belongs to the MsrA Met sulfoxide reductase family.</text>
</comment>
<dbReference type="EC" id="1.8.4.11" evidence="2"/>
<organism evidence="7 8">
    <name type="scientific">Tegillarca granosa</name>
    <name type="common">Malaysian cockle</name>
    <name type="synonym">Anadara granosa</name>
    <dbReference type="NCBI Taxonomy" id="220873"/>
    <lineage>
        <taxon>Eukaryota</taxon>
        <taxon>Metazoa</taxon>
        <taxon>Spiralia</taxon>
        <taxon>Lophotrochozoa</taxon>
        <taxon>Mollusca</taxon>
        <taxon>Bivalvia</taxon>
        <taxon>Autobranchia</taxon>
        <taxon>Pteriomorphia</taxon>
        <taxon>Arcoida</taxon>
        <taxon>Arcoidea</taxon>
        <taxon>Arcidae</taxon>
        <taxon>Tegillarca</taxon>
    </lineage>
</organism>
<name>A0ABQ9EB66_TEGGR</name>
<dbReference type="Pfam" id="PF01625">
    <property type="entry name" value="PMSR"/>
    <property type="match status" value="1"/>
</dbReference>
<evidence type="ECO:0000256" key="1">
    <source>
        <dbReference type="ARBA" id="ARBA00005591"/>
    </source>
</evidence>
<evidence type="ECO:0000256" key="3">
    <source>
        <dbReference type="ARBA" id="ARBA00023002"/>
    </source>
</evidence>
<dbReference type="InterPro" id="IPR036509">
    <property type="entry name" value="Met_Sox_Rdtase_MsrA_sf"/>
</dbReference>
<protein>
    <recommendedName>
        <fullName evidence="2">peptide-methionine (S)-S-oxide reductase</fullName>
        <ecNumber evidence="2">1.8.4.11</ecNumber>
    </recommendedName>
    <alternativeName>
        <fullName evidence="4">Peptide-methionine (S)-S-oxide reductase</fullName>
    </alternativeName>
</protein>
<keyword evidence="8" id="KW-1185">Reference proteome</keyword>
<feature type="non-terminal residue" evidence="7">
    <location>
        <position position="1"/>
    </location>
</feature>
<evidence type="ECO:0000259" key="6">
    <source>
        <dbReference type="Pfam" id="PF20939"/>
    </source>
</evidence>
<comment type="caution">
    <text evidence="7">The sequence shown here is derived from an EMBL/GenBank/DDBJ whole genome shotgun (WGS) entry which is preliminary data.</text>
</comment>
<accession>A0ABQ9EB66</accession>
<evidence type="ECO:0000259" key="5">
    <source>
        <dbReference type="Pfam" id="PF01625"/>
    </source>
</evidence>
<keyword evidence="3" id="KW-0560">Oxidoreductase</keyword>
<evidence type="ECO:0000256" key="4">
    <source>
        <dbReference type="ARBA" id="ARBA00030643"/>
    </source>
</evidence>
<gene>
    <name evidence="7" type="ORF">KUTeg_018816</name>
</gene>
<evidence type="ECO:0000313" key="8">
    <source>
        <dbReference type="Proteomes" id="UP001217089"/>
    </source>
</evidence>
<reference evidence="7 8" key="1">
    <citation type="submission" date="2022-12" db="EMBL/GenBank/DDBJ databases">
        <title>Chromosome-level genome of Tegillarca granosa.</title>
        <authorList>
            <person name="Kim J."/>
        </authorList>
    </citation>
    <scope>NUCLEOTIDE SEQUENCE [LARGE SCALE GENOMIC DNA]</scope>
    <source>
        <strain evidence="7">Teg-2019</strain>
        <tissue evidence="7">Adductor muscle</tissue>
    </source>
</reference>
<dbReference type="InterPro" id="IPR002569">
    <property type="entry name" value="Met_Sox_Rdtase_MsrA_dom"/>
</dbReference>
<dbReference type="EMBL" id="JARBDR010000917">
    <property type="protein sequence ID" value="KAJ8302420.1"/>
    <property type="molecule type" value="Genomic_DNA"/>
</dbReference>
<sequence>WGDHTETVALDFDPDIISYESLLQKFWKSHNPFTPHRNQYMSAIFYHNQTQKQLAEHSMADLQKESVQPIATKILPAETFYNAEDYHQKYMLRQHIPYMKGFELSDEDIITSSAAAKLNGFLGGFGDIETFEKVQEEIDLTPTQVRYITRQIEKKCRY</sequence>
<dbReference type="InterPro" id="IPR049006">
    <property type="entry name" value="MsrA_helical"/>
</dbReference>
<proteinExistence type="inferred from homology"/>
<evidence type="ECO:0000256" key="2">
    <source>
        <dbReference type="ARBA" id="ARBA00012502"/>
    </source>
</evidence>
<dbReference type="SUPFAM" id="SSF55068">
    <property type="entry name" value="Peptide methionine sulfoxide reductase"/>
    <property type="match status" value="1"/>
</dbReference>
<dbReference type="Proteomes" id="UP001217089">
    <property type="component" value="Unassembled WGS sequence"/>
</dbReference>
<evidence type="ECO:0000313" key="7">
    <source>
        <dbReference type="EMBL" id="KAJ8302420.1"/>
    </source>
</evidence>
<feature type="domain" description="Peptide methionine sulphoxide reductase MsrA" evidence="5">
    <location>
        <begin position="3"/>
        <end position="98"/>
    </location>
</feature>
<feature type="domain" description="Selenoprotein methionine sulfoxide reductase A helical" evidence="6">
    <location>
        <begin position="104"/>
        <end position="148"/>
    </location>
</feature>
<dbReference type="PANTHER" id="PTHR43774">
    <property type="entry name" value="PEPTIDE METHIONINE SULFOXIDE REDUCTASE"/>
    <property type="match status" value="1"/>
</dbReference>
<dbReference type="Pfam" id="PF20939">
    <property type="entry name" value="MsrA_helical"/>
    <property type="match status" value="1"/>
</dbReference>
<dbReference type="PANTHER" id="PTHR43774:SF1">
    <property type="entry name" value="PEPTIDE METHIONINE SULFOXIDE REDUCTASE MSRA 2"/>
    <property type="match status" value="1"/>
</dbReference>